<name>A0A081KCH2_9GAMM</name>
<evidence type="ECO:0000313" key="1">
    <source>
        <dbReference type="EMBL" id="KEI71848.1"/>
    </source>
</evidence>
<dbReference type="AlphaFoldDB" id="A0A081KCH2"/>
<dbReference type="RefSeq" id="WP_020583575.1">
    <property type="nucleotide sequence ID" value="NZ_JOJP01000001.1"/>
</dbReference>
<dbReference type="Proteomes" id="UP000027997">
    <property type="component" value="Unassembled WGS sequence"/>
</dbReference>
<evidence type="ECO:0000313" key="2">
    <source>
        <dbReference type="Proteomes" id="UP000027997"/>
    </source>
</evidence>
<accession>A0A081KCH2</accession>
<proteinExistence type="predicted"/>
<comment type="caution">
    <text evidence="1">The sequence shown here is derived from an EMBL/GenBank/DDBJ whole genome shotgun (WGS) entry which is preliminary data.</text>
</comment>
<reference evidence="1 2" key="1">
    <citation type="submission" date="2014-06" db="EMBL/GenBank/DDBJ databases">
        <title>Whole Genome Sequences of Three Symbiotic Endozoicomonas Bacteria.</title>
        <authorList>
            <person name="Neave M.J."/>
            <person name="Apprill A."/>
            <person name="Voolstra C.R."/>
        </authorList>
    </citation>
    <scope>NUCLEOTIDE SEQUENCE [LARGE SCALE GENOMIC DNA]</scope>
    <source>
        <strain evidence="1 2">DSM 22380</strain>
    </source>
</reference>
<keyword evidence="2" id="KW-1185">Reference proteome</keyword>
<gene>
    <name evidence="1" type="ORF">GV64_14870</name>
</gene>
<protein>
    <submittedName>
        <fullName evidence="1">Uncharacterized protein</fullName>
    </submittedName>
</protein>
<dbReference type="EMBL" id="JOJP01000001">
    <property type="protein sequence ID" value="KEI71848.1"/>
    <property type="molecule type" value="Genomic_DNA"/>
</dbReference>
<sequence length="74" mass="7914">MAEQRVEDAVAVEVVKESHIADAVVNTGAVRFIQAGATGAEIPVVVVNIPENTKPVVNLWKVNAAAPVCRFEKF</sequence>
<organism evidence="1 2">
    <name type="scientific">Endozoicomonas elysicola</name>
    <dbReference type="NCBI Taxonomy" id="305900"/>
    <lineage>
        <taxon>Bacteria</taxon>
        <taxon>Pseudomonadati</taxon>
        <taxon>Pseudomonadota</taxon>
        <taxon>Gammaproteobacteria</taxon>
        <taxon>Oceanospirillales</taxon>
        <taxon>Endozoicomonadaceae</taxon>
        <taxon>Endozoicomonas</taxon>
    </lineage>
</organism>